<feature type="transmembrane region" description="Helical" evidence="9">
    <location>
        <begin position="297"/>
        <end position="320"/>
    </location>
</feature>
<reference evidence="10 11" key="1">
    <citation type="journal article" date="2018" name="Mycol. Prog.">
        <title>Coniella lustricola, a new species from submerged detritus.</title>
        <authorList>
            <person name="Raudabaugh D.B."/>
            <person name="Iturriaga T."/>
            <person name="Carver A."/>
            <person name="Mondo S."/>
            <person name="Pangilinan J."/>
            <person name="Lipzen A."/>
            <person name="He G."/>
            <person name="Amirebrahimi M."/>
            <person name="Grigoriev I.V."/>
            <person name="Miller A.N."/>
        </authorList>
    </citation>
    <scope>NUCLEOTIDE SEQUENCE [LARGE SCALE GENOMIC DNA]</scope>
    <source>
        <strain evidence="10 11">B22-T-1</strain>
    </source>
</reference>
<keyword evidence="7" id="KW-0503">Monooxygenase</keyword>
<name>A0A2T2ZTN1_9PEZI</name>
<dbReference type="GO" id="GO:0020037">
    <property type="term" value="F:heme binding"/>
    <property type="evidence" value="ECO:0007669"/>
    <property type="project" value="InterPro"/>
</dbReference>
<dbReference type="EMBL" id="KZ678712">
    <property type="protein sequence ID" value="PSR76355.1"/>
    <property type="molecule type" value="Genomic_DNA"/>
</dbReference>
<evidence type="ECO:0000313" key="10">
    <source>
        <dbReference type="EMBL" id="PSR76355.1"/>
    </source>
</evidence>
<comment type="cofactor">
    <cofactor evidence="1 8">
        <name>heme</name>
        <dbReference type="ChEBI" id="CHEBI:30413"/>
    </cofactor>
</comment>
<keyword evidence="9" id="KW-1133">Transmembrane helix</keyword>
<evidence type="ECO:0000256" key="1">
    <source>
        <dbReference type="ARBA" id="ARBA00001971"/>
    </source>
</evidence>
<comment type="similarity">
    <text evidence="2">Belongs to the cytochrome P450 family.</text>
</comment>
<keyword evidence="11" id="KW-1185">Reference proteome</keyword>
<sequence>MGSLVPWVAIALSCYIVSLALYRLLISPLASIPGPRLAALTFWYECYYDVFRPGQYVFKIKELHHKYAGPIIRITPDEVSICDPDFVDTIYAPGPDHKRDKDFQKTKALGINTSIGGSISHELHRKRREALNPFFSQQRISRLSPELADNITQIEAVFSRASSSSEVLNLSDIYYAFCNDIVHKYCFGNNANLLHDLSLAGTNRENVASVLRRTKFNLHFSWVRDMMQKLPPAIGISITPPGIRDIIAFRRSIRAQVASILAGKRSSTETPSIFTHLRDSPDLPTSEKSPQRLEDEATLLIMAGTFSPMLSLVVAHYHLISRPEIMAKLRSELKSHPSAVTAAQLEQLPFLSAIVQEAHRLTFGLTGRIPRICPDETLVYNSQDVASGKTSRAHMIPPGTSVSASTLILHTNESIYPEPWNFDPERWLITDNPVMLGRQRRAMMSFMRGSRGCIGKHLANAEIAVAIAAMSRWNMHLDETTEEDVSFYHDYHVMCPKLGSKGVRAKVVGRAGEE</sequence>
<evidence type="ECO:0000256" key="4">
    <source>
        <dbReference type="ARBA" id="ARBA00022723"/>
    </source>
</evidence>
<dbReference type="PANTHER" id="PTHR24305:SF157">
    <property type="entry name" value="N-ACETYLTRYPTOPHAN 6-HYDROXYLASE IVOC-RELATED"/>
    <property type="match status" value="1"/>
</dbReference>
<evidence type="ECO:0000256" key="2">
    <source>
        <dbReference type="ARBA" id="ARBA00010617"/>
    </source>
</evidence>
<gene>
    <name evidence="10" type="ORF">BD289DRAFT_378722</name>
</gene>
<dbReference type="GO" id="GO:0016705">
    <property type="term" value="F:oxidoreductase activity, acting on paired donors, with incorporation or reduction of molecular oxygen"/>
    <property type="evidence" value="ECO:0007669"/>
    <property type="project" value="InterPro"/>
</dbReference>
<evidence type="ECO:0000256" key="6">
    <source>
        <dbReference type="ARBA" id="ARBA00023004"/>
    </source>
</evidence>
<evidence type="ECO:0000256" key="5">
    <source>
        <dbReference type="ARBA" id="ARBA00023002"/>
    </source>
</evidence>
<dbReference type="CDD" id="cd11062">
    <property type="entry name" value="CYP58-like"/>
    <property type="match status" value="1"/>
</dbReference>
<keyword evidence="6 8" id="KW-0408">Iron</keyword>
<keyword evidence="5" id="KW-0560">Oxidoreductase</keyword>
<evidence type="ECO:0000256" key="3">
    <source>
        <dbReference type="ARBA" id="ARBA00022617"/>
    </source>
</evidence>
<dbReference type="GO" id="GO:0005506">
    <property type="term" value="F:iron ion binding"/>
    <property type="evidence" value="ECO:0007669"/>
    <property type="project" value="InterPro"/>
</dbReference>
<dbReference type="InterPro" id="IPR036396">
    <property type="entry name" value="Cyt_P450_sf"/>
</dbReference>
<dbReference type="InterPro" id="IPR001128">
    <property type="entry name" value="Cyt_P450"/>
</dbReference>
<dbReference type="PANTHER" id="PTHR24305">
    <property type="entry name" value="CYTOCHROME P450"/>
    <property type="match status" value="1"/>
</dbReference>
<feature type="binding site" description="axial binding residue" evidence="8">
    <location>
        <position position="453"/>
    </location>
    <ligand>
        <name>heme</name>
        <dbReference type="ChEBI" id="CHEBI:30413"/>
    </ligand>
    <ligandPart>
        <name>Fe</name>
        <dbReference type="ChEBI" id="CHEBI:18248"/>
    </ligandPart>
</feature>
<dbReference type="PRINTS" id="PR00465">
    <property type="entry name" value="EP450IV"/>
</dbReference>
<dbReference type="InterPro" id="IPR002403">
    <property type="entry name" value="Cyt_P450_E_grp-IV"/>
</dbReference>
<dbReference type="Pfam" id="PF00067">
    <property type="entry name" value="p450"/>
    <property type="match status" value="1"/>
</dbReference>
<keyword evidence="9" id="KW-0812">Transmembrane</keyword>
<dbReference type="GO" id="GO:0004497">
    <property type="term" value="F:monooxygenase activity"/>
    <property type="evidence" value="ECO:0007669"/>
    <property type="project" value="UniProtKB-KW"/>
</dbReference>
<dbReference type="InParanoid" id="A0A2T2ZTN1"/>
<organism evidence="10 11">
    <name type="scientific">Coniella lustricola</name>
    <dbReference type="NCBI Taxonomy" id="2025994"/>
    <lineage>
        <taxon>Eukaryota</taxon>
        <taxon>Fungi</taxon>
        <taxon>Dikarya</taxon>
        <taxon>Ascomycota</taxon>
        <taxon>Pezizomycotina</taxon>
        <taxon>Sordariomycetes</taxon>
        <taxon>Sordariomycetidae</taxon>
        <taxon>Diaporthales</taxon>
        <taxon>Schizoparmaceae</taxon>
        <taxon>Coniella</taxon>
    </lineage>
</organism>
<dbReference type="InterPro" id="IPR050121">
    <property type="entry name" value="Cytochrome_P450_monoxygenase"/>
</dbReference>
<protein>
    <submittedName>
        <fullName evidence="10">Cytochrome P450</fullName>
    </submittedName>
</protein>
<keyword evidence="9" id="KW-0472">Membrane</keyword>
<keyword evidence="4 8" id="KW-0479">Metal-binding</keyword>
<evidence type="ECO:0000313" key="11">
    <source>
        <dbReference type="Proteomes" id="UP000241462"/>
    </source>
</evidence>
<dbReference type="Proteomes" id="UP000241462">
    <property type="component" value="Unassembled WGS sequence"/>
</dbReference>
<dbReference type="AlphaFoldDB" id="A0A2T2ZTN1"/>
<dbReference type="Gene3D" id="1.10.630.10">
    <property type="entry name" value="Cytochrome P450"/>
    <property type="match status" value="1"/>
</dbReference>
<proteinExistence type="inferred from homology"/>
<evidence type="ECO:0000256" key="7">
    <source>
        <dbReference type="ARBA" id="ARBA00023033"/>
    </source>
</evidence>
<evidence type="ECO:0000256" key="9">
    <source>
        <dbReference type="SAM" id="Phobius"/>
    </source>
</evidence>
<feature type="transmembrane region" description="Helical" evidence="9">
    <location>
        <begin position="6"/>
        <end position="26"/>
    </location>
</feature>
<dbReference type="OrthoDB" id="3945418at2759"/>
<dbReference type="SUPFAM" id="SSF48264">
    <property type="entry name" value="Cytochrome P450"/>
    <property type="match status" value="1"/>
</dbReference>
<evidence type="ECO:0000256" key="8">
    <source>
        <dbReference type="PIRSR" id="PIRSR602403-1"/>
    </source>
</evidence>
<keyword evidence="3 8" id="KW-0349">Heme</keyword>
<dbReference type="STRING" id="2025994.A0A2T2ZTN1"/>
<accession>A0A2T2ZTN1</accession>